<dbReference type="GO" id="GO:0005739">
    <property type="term" value="C:mitochondrion"/>
    <property type="evidence" value="ECO:0007669"/>
    <property type="project" value="TreeGrafter"/>
</dbReference>
<evidence type="ECO:0000259" key="3">
    <source>
        <dbReference type="Pfam" id="PF17177"/>
    </source>
</evidence>
<keyword evidence="5" id="KW-1185">Reference proteome</keyword>
<dbReference type="PANTHER" id="PTHR47938:SF35">
    <property type="entry name" value="PENTATRICOPEPTIDE REPEAT-CONTAINING PROTEIN 4, MITOCHONDRIAL-RELATED"/>
    <property type="match status" value="1"/>
</dbReference>
<keyword evidence="1" id="KW-0677">Repeat</keyword>
<dbReference type="Pfam" id="PF01535">
    <property type="entry name" value="PPR"/>
    <property type="match status" value="2"/>
</dbReference>
<dbReference type="GO" id="GO:0140053">
    <property type="term" value="P:mitochondrial gene expression"/>
    <property type="evidence" value="ECO:0007669"/>
    <property type="project" value="TreeGrafter"/>
</dbReference>
<feature type="domain" description="PROP1-like PPR" evidence="3">
    <location>
        <begin position="351"/>
        <end position="495"/>
    </location>
</feature>
<dbReference type="AlphaFoldDB" id="A0AAN7DET2"/>
<dbReference type="InterPro" id="IPR002885">
    <property type="entry name" value="PPR_rpt"/>
</dbReference>
<sequence length="689" mass="79202">MLRKTTVSLWPTITRSIQHVKPARHGIHITRHRPYGFFYSTESAAAATAAAQATTSEAAAAAESASKRLPWERYRELVAANHNEQITAADLQQLSKFTVVAKTIKPSEAITRLQDILKYMSTRKDTEPDFKAAFPLCCNFLIRAYIRHGDLKTARLVFDKMAMVGDVNEGTLSEMLSGIRQLGTRAEIYEFQKTMERQGLWVNSSVVYTNLIYALRDFNDTLGCRHYFQEMKSKGLADTEHAYKAVMSVYRKANSPHVVLKYFNEMKEAGIQPSIAVYGLLFQSFSHDDPQQHKAILQSIFQEMKTRNFPIDLAFYLPLGWEPLDALQQMINHKHPVKVRDCNVGLSYYIKNNQFSDALNVMKWMNEHKVKMDSYSYGIMIDALAKDPDTSPQLVFDLYEDMKRHKLLPDTVVFTSLISNCCKNQDLDKALSLLQEMQSYEIKPNTYTFNSILNVVTSMTDTSSIDVERASVIWSHMTELGVQPDTRTCNIYLSLIARLIKAAPIHHEPARPAATPLADERYIQKTALWEEIEDTNRRVPQTVKEMQRMYRYMRRHKLESMQPDFVTYAIVISAMSTAGEVRSAMQVYDDAKINRVTLPIPAYNNMMMALQRCGRVSESMGIWHDMKLQGVLPNSTTYSIVLENCEQLGLVDSIENIRRQRKLDFDRLQELERKREMRKLEKSLSKRPQ</sequence>
<dbReference type="InterPro" id="IPR033443">
    <property type="entry name" value="PROP1-like_PPR_dom"/>
</dbReference>
<protein>
    <recommendedName>
        <fullName evidence="3">PROP1-like PPR domain-containing protein</fullName>
    </recommendedName>
</protein>
<dbReference type="EMBL" id="JASEJX010000019">
    <property type="protein sequence ID" value="KAK4513165.1"/>
    <property type="molecule type" value="Genomic_DNA"/>
</dbReference>
<reference evidence="4 5" key="1">
    <citation type="submission" date="2022-11" db="EMBL/GenBank/DDBJ databases">
        <title>Mucor velutinosus strain NIH1002 WGS.</title>
        <authorList>
            <person name="Subramanian P."/>
            <person name="Mullikin J.C."/>
            <person name="Segre J.A."/>
            <person name="Zelazny A.M."/>
        </authorList>
    </citation>
    <scope>NUCLEOTIDE SEQUENCE [LARGE SCALE GENOMIC DNA]</scope>
    <source>
        <strain evidence="4 5">NIH1002</strain>
    </source>
</reference>
<dbReference type="GO" id="GO:0003729">
    <property type="term" value="F:mRNA binding"/>
    <property type="evidence" value="ECO:0007669"/>
    <property type="project" value="TreeGrafter"/>
</dbReference>
<evidence type="ECO:0000313" key="5">
    <source>
        <dbReference type="Proteomes" id="UP001304243"/>
    </source>
</evidence>
<comment type="caution">
    <text evidence="4">The sequence shown here is derived from an EMBL/GenBank/DDBJ whole genome shotgun (WGS) entry which is preliminary data.</text>
</comment>
<dbReference type="GeneID" id="89956646"/>
<dbReference type="Proteomes" id="UP001304243">
    <property type="component" value="Unassembled WGS sequence"/>
</dbReference>
<evidence type="ECO:0000256" key="1">
    <source>
        <dbReference type="ARBA" id="ARBA00022737"/>
    </source>
</evidence>
<feature type="repeat" description="PPR" evidence="2">
    <location>
        <begin position="373"/>
        <end position="409"/>
    </location>
</feature>
<feature type="repeat" description="PPR" evidence="2">
    <location>
        <begin position="599"/>
        <end position="633"/>
    </location>
</feature>
<feature type="repeat" description="PPR" evidence="2">
    <location>
        <begin position="239"/>
        <end position="273"/>
    </location>
</feature>
<gene>
    <name evidence="4" type="ORF">ATC70_012960</name>
</gene>
<organism evidence="4 5">
    <name type="scientific">Mucor velutinosus</name>
    <dbReference type="NCBI Taxonomy" id="708070"/>
    <lineage>
        <taxon>Eukaryota</taxon>
        <taxon>Fungi</taxon>
        <taxon>Fungi incertae sedis</taxon>
        <taxon>Mucoromycota</taxon>
        <taxon>Mucoromycotina</taxon>
        <taxon>Mucoromycetes</taxon>
        <taxon>Mucorales</taxon>
        <taxon>Mucorineae</taxon>
        <taxon>Mucoraceae</taxon>
        <taxon>Mucor</taxon>
    </lineage>
</organism>
<dbReference type="Pfam" id="PF13812">
    <property type="entry name" value="PPR_3"/>
    <property type="match status" value="1"/>
</dbReference>
<dbReference type="PROSITE" id="PS51375">
    <property type="entry name" value="PPR"/>
    <property type="match status" value="4"/>
</dbReference>
<dbReference type="InterPro" id="IPR011990">
    <property type="entry name" value="TPR-like_helical_dom_sf"/>
</dbReference>
<accession>A0AAN7DET2</accession>
<dbReference type="NCBIfam" id="TIGR00756">
    <property type="entry name" value="PPR"/>
    <property type="match status" value="4"/>
</dbReference>
<name>A0AAN7DET2_9FUNG</name>
<dbReference type="Pfam" id="PF17177">
    <property type="entry name" value="PPR_long"/>
    <property type="match status" value="1"/>
</dbReference>
<evidence type="ECO:0000313" key="4">
    <source>
        <dbReference type="EMBL" id="KAK4513165.1"/>
    </source>
</evidence>
<dbReference type="Pfam" id="PF13041">
    <property type="entry name" value="PPR_2"/>
    <property type="match status" value="1"/>
</dbReference>
<dbReference type="PANTHER" id="PTHR47938">
    <property type="entry name" value="RESPIRATORY COMPLEX I CHAPERONE (CIA84), PUTATIVE (AFU_ORTHOLOGUE AFUA_2G06020)-RELATED"/>
    <property type="match status" value="1"/>
</dbReference>
<proteinExistence type="predicted"/>
<feature type="repeat" description="PPR" evidence="2">
    <location>
        <begin position="410"/>
        <end position="444"/>
    </location>
</feature>
<dbReference type="RefSeq" id="XP_064679831.1">
    <property type="nucleotide sequence ID" value="XM_064832128.1"/>
</dbReference>
<evidence type="ECO:0000256" key="2">
    <source>
        <dbReference type="PROSITE-ProRule" id="PRU00708"/>
    </source>
</evidence>
<dbReference type="Gene3D" id="1.25.40.10">
    <property type="entry name" value="Tetratricopeptide repeat domain"/>
    <property type="match status" value="3"/>
</dbReference>